<feature type="chain" id="PRO_5002474725" description="DUF2987 domain-containing protein" evidence="1">
    <location>
        <begin position="19"/>
        <end position="216"/>
    </location>
</feature>
<proteinExistence type="predicted"/>
<evidence type="ECO:0000256" key="1">
    <source>
        <dbReference type="SAM" id="SignalP"/>
    </source>
</evidence>
<evidence type="ECO:0000313" key="3">
    <source>
        <dbReference type="Proteomes" id="UP000033664"/>
    </source>
</evidence>
<accession>A0A0F4PV09</accession>
<dbReference type="GeneID" id="58227606"/>
<dbReference type="AlphaFoldDB" id="A0A0F4PV09"/>
<dbReference type="Pfam" id="PF11205">
    <property type="entry name" value="DUF2987"/>
    <property type="match status" value="1"/>
</dbReference>
<keyword evidence="1" id="KW-0732">Signal</keyword>
<name>A0A0F4PV09_9GAMM</name>
<dbReference type="EMBL" id="JXXZ01000003">
    <property type="protein sequence ID" value="KJZ01408.1"/>
    <property type="molecule type" value="Genomic_DNA"/>
</dbReference>
<protein>
    <recommendedName>
        <fullName evidence="4">DUF2987 domain-containing protein</fullName>
    </recommendedName>
</protein>
<dbReference type="OrthoDB" id="6402179at2"/>
<gene>
    <name evidence="2" type="ORF">TW72_03790</name>
</gene>
<dbReference type="RefSeq" id="WP_045978665.1">
    <property type="nucleotide sequence ID" value="NZ_JXXY01000004.1"/>
</dbReference>
<dbReference type="InterPro" id="IPR021370">
    <property type="entry name" value="DUF2987"/>
</dbReference>
<comment type="caution">
    <text evidence="2">The sequence shown here is derived from an EMBL/GenBank/DDBJ whole genome shotgun (WGS) entry which is preliminary data.</text>
</comment>
<dbReference type="PATRIC" id="fig|151081.8.peg.891"/>
<organism evidence="2 3">
    <name type="scientific">Pseudoalteromonas ruthenica</name>
    <dbReference type="NCBI Taxonomy" id="151081"/>
    <lineage>
        <taxon>Bacteria</taxon>
        <taxon>Pseudomonadati</taxon>
        <taxon>Pseudomonadota</taxon>
        <taxon>Gammaproteobacteria</taxon>
        <taxon>Alteromonadales</taxon>
        <taxon>Pseudoalteromonadaceae</taxon>
        <taxon>Pseudoalteromonas</taxon>
    </lineage>
</organism>
<reference evidence="2 3" key="1">
    <citation type="journal article" date="2015" name="BMC Genomics">
        <title>Genome mining reveals unlocked bioactive potential of marine Gram-negative bacteria.</title>
        <authorList>
            <person name="Machado H."/>
            <person name="Sonnenschein E.C."/>
            <person name="Melchiorsen J."/>
            <person name="Gram L."/>
        </authorList>
    </citation>
    <scope>NUCLEOTIDE SEQUENCE [LARGE SCALE GENOMIC DNA]</scope>
    <source>
        <strain evidence="2 3">S3137</strain>
    </source>
</reference>
<feature type="signal peptide" evidence="1">
    <location>
        <begin position="1"/>
        <end position="18"/>
    </location>
</feature>
<keyword evidence="3" id="KW-1185">Reference proteome</keyword>
<dbReference type="eggNOG" id="ENOG502Z8T7">
    <property type="taxonomic scope" value="Bacteria"/>
</dbReference>
<evidence type="ECO:0008006" key="4">
    <source>
        <dbReference type="Google" id="ProtNLM"/>
    </source>
</evidence>
<sequence>MNKCLFIATLMCSMAVNAQLTDEPVVMSYDGFYDRMEVVNEGNFQHAKVGFYLKTYENAENCVLKEGKIVTERERFPLTYDDNGQLFLPFDKQLDTHKAMVIATPQSGQCQLSMQIEAPGPFTRLTHAQAYTIEQEFDDLIGDLSGFFVGTLMPFLLPEHKGVQLHFADTLPAKVPDSWQCQGLQCKVPIEQQWQDNNNTLVEGTQIHRITPWIAQ</sequence>
<evidence type="ECO:0000313" key="2">
    <source>
        <dbReference type="EMBL" id="KJZ01408.1"/>
    </source>
</evidence>
<dbReference type="Proteomes" id="UP000033664">
    <property type="component" value="Unassembled WGS sequence"/>
</dbReference>